<keyword evidence="1" id="KW-0472">Membrane</keyword>
<protein>
    <recommendedName>
        <fullName evidence="4">Outer membrane protein beta-barrel domain-containing protein</fullName>
    </recommendedName>
</protein>
<dbReference type="AlphaFoldDB" id="A0A1H4DZ85"/>
<dbReference type="EMBL" id="FNRA01000005">
    <property type="protein sequence ID" value="SEA78071.1"/>
    <property type="molecule type" value="Genomic_DNA"/>
</dbReference>
<dbReference type="Proteomes" id="UP000198850">
    <property type="component" value="Unassembled WGS sequence"/>
</dbReference>
<dbReference type="RefSeq" id="WP_090556670.1">
    <property type="nucleotide sequence ID" value="NZ_FNRA01000005.1"/>
</dbReference>
<organism evidence="2 3">
    <name type="scientific">Pedobacter hartonius</name>
    <dbReference type="NCBI Taxonomy" id="425514"/>
    <lineage>
        <taxon>Bacteria</taxon>
        <taxon>Pseudomonadati</taxon>
        <taxon>Bacteroidota</taxon>
        <taxon>Sphingobacteriia</taxon>
        <taxon>Sphingobacteriales</taxon>
        <taxon>Sphingobacteriaceae</taxon>
        <taxon>Pedobacter</taxon>
    </lineage>
</organism>
<evidence type="ECO:0000256" key="1">
    <source>
        <dbReference type="SAM" id="Phobius"/>
    </source>
</evidence>
<keyword evidence="3" id="KW-1185">Reference proteome</keyword>
<feature type="transmembrane region" description="Helical" evidence="1">
    <location>
        <begin position="42"/>
        <end position="65"/>
    </location>
</feature>
<evidence type="ECO:0000313" key="2">
    <source>
        <dbReference type="EMBL" id="SEA78071.1"/>
    </source>
</evidence>
<name>A0A1H4DZ85_9SPHI</name>
<gene>
    <name evidence="2" type="ORF">SAMN05443550_105170</name>
</gene>
<evidence type="ECO:0000313" key="3">
    <source>
        <dbReference type="Proteomes" id="UP000198850"/>
    </source>
</evidence>
<evidence type="ECO:0008006" key="4">
    <source>
        <dbReference type="Google" id="ProtNLM"/>
    </source>
</evidence>
<keyword evidence="1" id="KW-1133">Transmembrane helix</keyword>
<reference evidence="2 3" key="1">
    <citation type="submission" date="2016-10" db="EMBL/GenBank/DDBJ databases">
        <authorList>
            <person name="de Groot N.N."/>
        </authorList>
    </citation>
    <scope>NUCLEOTIDE SEQUENCE [LARGE SCALE GENOMIC DNA]</scope>
    <source>
        <strain evidence="2 3">DSM 19033</strain>
    </source>
</reference>
<proteinExistence type="predicted"/>
<dbReference type="STRING" id="425514.SAMN05443550_105170"/>
<keyword evidence="1" id="KW-0812">Transmembrane</keyword>
<accession>A0A1H4DZ85</accession>
<sequence length="456" mass="49196">MGQENEIDELFKRGLNDPEIPFNELDWAKMERKLDEKKKRKIIPLWVFAASGAAATVLIFLFWVLSGPAVSEKSSKDSLADHVAKPGIKKETPLQGADSANTSLAAELNRIQSTDSIKIKQPAPATEKFALSPFNTPADQIHVPSVSPVNPVNPPNPLRPVFIPLPGYAPARNSLAAGLEKNNMKLVFPLPVKIPEESNTPLSDSAILAQKAMALAMSKDPLERINHTDVVRSVQKKMDDALSTRPDLILSAMAAPDISSGQNNKSSRISSNLGVLATYALGSKFSLTSGAIYARKLYNSGGTAAGGSTYAPAAGAWEVKADCNVLDIPLNVNYKLINKKKLSVTVNTGLSSYFMLKEKYDYIVDQPGQPQQVTTTEYSNQNQHIFGIANLALSFDHQISQKLSVGVQPFAKLPLTGIGNNDVNLKSTGISFSLNIGLFPAKKPGKLAASRYSSLQ</sequence>
<dbReference type="OrthoDB" id="1523584at2"/>